<dbReference type="Proteomes" id="UP001178507">
    <property type="component" value="Unassembled WGS sequence"/>
</dbReference>
<reference evidence="2" key="1">
    <citation type="submission" date="2023-08" db="EMBL/GenBank/DDBJ databases">
        <authorList>
            <person name="Chen Y."/>
            <person name="Shah S."/>
            <person name="Dougan E. K."/>
            <person name="Thang M."/>
            <person name="Chan C."/>
        </authorList>
    </citation>
    <scope>NUCLEOTIDE SEQUENCE</scope>
</reference>
<feature type="region of interest" description="Disordered" evidence="1">
    <location>
        <begin position="81"/>
        <end position="100"/>
    </location>
</feature>
<comment type="caution">
    <text evidence="2">The sequence shown here is derived from an EMBL/GenBank/DDBJ whole genome shotgun (WGS) entry which is preliminary data.</text>
</comment>
<proteinExistence type="predicted"/>
<name>A0AA36JI73_9DINO</name>
<protein>
    <submittedName>
        <fullName evidence="2">Uncharacterized protein</fullName>
    </submittedName>
</protein>
<sequence length="100" mass="11094">MAQQMIGAEGMDGNEIMKPCTMPHSSMGTSTPFHWRFTRDSLWSGEAEAWKLASLTKSMLSKGYMMEETLCARDLEKTNSGLRFGDGQKRGLSSKLARLG</sequence>
<organism evidence="2 3">
    <name type="scientific">Effrenium voratum</name>
    <dbReference type="NCBI Taxonomy" id="2562239"/>
    <lineage>
        <taxon>Eukaryota</taxon>
        <taxon>Sar</taxon>
        <taxon>Alveolata</taxon>
        <taxon>Dinophyceae</taxon>
        <taxon>Suessiales</taxon>
        <taxon>Symbiodiniaceae</taxon>
        <taxon>Effrenium</taxon>
    </lineage>
</organism>
<keyword evidence="3" id="KW-1185">Reference proteome</keyword>
<evidence type="ECO:0000256" key="1">
    <source>
        <dbReference type="SAM" id="MobiDB-lite"/>
    </source>
</evidence>
<evidence type="ECO:0000313" key="3">
    <source>
        <dbReference type="Proteomes" id="UP001178507"/>
    </source>
</evidence>
<accession>A0AA36JI73</accession>
<feature type="region of interest" description="Disordered" evidence="1">
    <location>
        <begin position="1"/>
        <end position="23"/>
    </location>
</feature>
<evidence type="ECO:0000313" key="2">
    <source>
        <dbReference type="EMBL" id="CAJ1406076.1"/>
    </source>
</evidence>
<dbReference type="EMBL" id="CAUJNA010003616">
    <property type="protein sequence ID" value="CAJ1406076.1"/>
    <property type="molecule type" value="Genomic_DNA"/>
</dbReference>
<gene>
    <name evidence="2" type="ORF">EVOR1521_LOCUS28132</name>
</gene>
<dbReference type="AlphaFoldDB" id="A0AA36JI73"/>